<dbReference type="GO" id="GO:0016836">
    <property type="term" value="F:hydro-lyase activity"/>
    <property type="evidence" value="ECO:0007669"/>
    <property type="project" value="UniProtKB-ARBA"/>
</dbReference>
<dbReference type="Gene3D" id="3.40.50.11900">
    <property type="match status" value="1"/>
</dbReference>
<protein>
    <submittedName>
        <fullName evidence="4">Benzoyl-CoA reductase subunit C</fullName>
        <ecNumber evidence="4">1.3.7.8</ecNumber>
        <ecNumber evidence="4">1.3.99.-</ecNumber>
    </submittedName>
</protein>
<dbReference type="AlphaFoldDB" id="A0A1V4SM45"/>
<dbReference type="PANTHER" id="PTHR30548">
    <property type="entry name" value="2-HYDROXYGLUTARYL-COA DEHYDRATASE, D-COMPONENT-RELATED"/>
    <property type="match status" value="1"/>
</dbReference>
<comment type="caution">
    <text evidence="4">The sequence shown here is derived from an EMBL/GenBank/DDBJ whole genome shotgun (WGS) entry which is preliminary data.</text>
</comment>
<evidence type="ECO:0000256" key="1">
    <source>
        <dbReference type="ARBA" id="ARBA00001966"/>
    </source>
</evidence>
<dbReference type="Gene3D" id="1.20.1270.370">
    <property type="match status" value="1"/>
</dbReference>
<dbReference type="Proteomes" id="UP000191554">
    <property type="component" value="Unassembled WGS sequence"/>
</dbReference>
<evidence type="ECO:0000256" key="3">
    <source>
        <dbReference type="ARBA" id="ARBA00023014"/>
    </source>
</evidence>
<keyword evidence="5" id="KW-1185">Reference proteome</keyword>
<comment type="cofactor">
    <cofactor evidence="1">
        <name>[4Fe-4S] cluster</name>
        <dbReference type="ChEBI" id="CHEBI:49883"/>
    </cofactor>
</comment>
<gene>
    <name evidence="4" type="primary">bcrC_1</name>
    <name evidence="4" type="ORF">CLHUN_11940</name>
</gene>
<name>A0A1V4SM45_RUMHU</name>
<sequence>MSLETLVKISEAVGRRPEELARARNQGQKVVGWLGYNIPEELIHALGLIPVRLGTGGDGKLVEVGSRYISSKNCVYTRNLVGLFAENTDPYIQNSDLIALDSTCLQLYRVGEIIHYYFNINTLTLGVPRNFFLPEAKKYFQAELEEFAGKLEGFAGKKLDAKSLSESIKLFNGIREKIKNIYKFQSEDSPVITWSEVYNVVHAGYYLDREQYSAYLSELLQELEEKHRNRNIDIEEEEARVLLAGSSIPPGDNKIIKIIEDLGGRIVGDDLWTGILPYLGIDIQESSIKGLADAYLKRVPHGALPYLDLNTDKRLQNLRESIKSNNARGIIYYTLRYCDPYTFKAGETKDVVKQDDVTLLEIHTEYAGSDFEAIRTRVGAFLEMLRSGI</sequence>
<dbReference type="EC" id="1.3.7.8" evidence="4"/>
<dbReference type="Gene3D" id="3.40.50.11890">
    <property type="match status" value="1"/>
</dbReference>
<keyword evidence="4" id="KW-0560">Oxidoreductase</keyword>
<dbReference type="RefSeq" id="WP_080063647.1">
    <property type="nucleotide sequence ID" value="NZ_MZGX01000006.1"/>
</dbReference>
<keyword evidence="3" id="KW-0411">Iron-sulfur</keyword>
<comment type="similarity">
    <text evidence="2">Belongs to the FldB/FldC dehydratase alpha/beta subunit family.</text>
</comment>
<proteinExistence type="inferred from homology"/>
<evidence type="ECO:0000313" key="5">
    <source>
        <dbReference type="Proteomes" id="UP000191554"/>
    </source>
</evidence>
<evidence type="ECO:0000313" key="4">
    <source>
        <dbReference type="EMBL" id="OPX44962.1"/>
    </source>
</evidence>
<dbReference type="Pfam" id="PF06050">
    <property type="entry name" value="HGD-D"/>
    <property type="match status" value="1"/>
</dbReference>
<dbReference type="EC" id="1.3.99.-" evidence="4"/>
<dbReference type="OrthoDB" id="355459at2"/>
<dbReference type="EMBL" id="MZGX01000006">
    <property type="protein sequence ID" value="OPX44962.1"/>
    <property type="molecule type" value="Genomic_DNA"/>
</dbReference>
<keyword evidence="3" id="KW-0479">Metal-binding</keyword>
<dbReference type="InterPro" id="IPR010327">
    <property type="entry name" value="FldB/FldC_alpha/beta"/>
</dbReference>
<accession>A0A1V4SM45</accession>
<reference evidence="4 5" key="1">
    <citation type="submission" date="2017-03" db="EMBL/GenBank/DDBJ databases">
        <title>Genome sequence of Clostridium hungatei DSM 14427.</title>
        <authorList>
            <person name="Poehlein A."/>
            <person name="Daniel R."/>
        </authorList>
    </citation>
    <scope>NUCLEOTIDE SEQUENCE [LARGE SCALE GENOMIC DNA]</scope>
    <source>
        <strain evidence="4 5">DSM 14427</strain>
    </source>
</reference>
<keyword evidence="3" id="KW-0408">Iron</keyword>
<evidence type="ECO:0000256" key="2">
    <source>
        <dbReference type="ARBA" id="ARBA00005806"/>
    </source>
</evidence>
<dbReference type="GO" id="GO:0018522">
    <property type="term" value="F:benzoyl-CoA reductase activity"/>
    <property type="evidence" value="ECO:0007669"/>
    <property type="project" value="UniProtKB-EC"/>
</dbReference>
<organism evidence="4 5">
    <name type="scientific">Ruminiclostridium hungatei</name>
    <name type="common">Clostridium hungatei</name>
    <dbReference type="NCBI Taxonomy" id="48256"/>
    <lineage>
        <taxon>Bacteria</taxon>
        <taxon>Bacillati</taxon>
        <taxon>Bacillota</taxon>
        <taxon>Clostridia</taxon>
        <taxon>Eubacteriales</taxon>
        <taxon>Oscillospiraceae</taxon>
        <taxon>Ruminiclostridium</taxon>
    </lineage>
</organism>
<dbReference type="PANTHER" id="PTHR30548:SF1">
    <property type="entry name" value="DEHYDRATASE SUBUNIT MJ0007-RELATED"/>
    <property type="match status" value="1"/>
</dbReference>
<dbReference type="STRING" id="48256.CLHUN_11940"/>
<dbReference type="GO" id="GO:0051536">
    <property type="term" value="F:iron-sulfur cluster binding"/>
    <property type="evidence" value="ECO:0007669"/>
    <property type="project" value="UniProtKB-KW"/>
</dbReference>